<accession>A0A4W5RML2</accession>
<evidence type="ECO:0000313" key="1">
    <source>
        <dbReference type="Ensembl" id="ENSHHUP00000089967.1"/>
    </source>
</evidence>
<reference evidence="2" key="1">
    <citation type="submission" date="2018-06" db="EMBL/GenBank/DDBJ databases">
        <title>Genome assembly of Danube salmon.</title>
        <authorList>
            <person name="Macqueen D.J."/>
            <person name="Gundappa M.K."/>
        </authorList>
    </citation>
    <scope>NUCLEOTIDE SEQUENCE [LARGE SCALE GENOMIC DNA]</scope>
</reference>
<sequence length="219" mass="24302">MHWIQFNLQEQWGDRTHDLTPHSSSTPDVCAILQECVCVYVLEGDSRLQCDGPSHELPKEGKIREVVGQLKRCVCAGLPPSELHEKQRSSLAAPLPPHRRAVIIPLLDQDQGVAISVLLVGCKPLSDQDEQHLNTLEKHAAVACRRVWALQSANQKSLVSLSPIQSHNALLRPEPTDYCDLDRKILQLCGTHLATTPHRDLSHTHTSPLGPITVIQKNC</sequence>
<reference evidence="1" key="3">
    <citation type="submission" date="2025-09" db="UniProtKB">
        <authorList>
            <consortium name="Ensembl"/>
        </authorList>
    </citation>
    <scope>IDENTIFICATION</scope>
</reference>
<evidence type="ECO:0008006" key="3">
    <source>
        <dbReference type="Google" id="ProtNLM"/>
    </source>
</evidence>
<protein>
    <recommendedName>
        <fullName evidence="3">GAF domain-containing protein</fullName>
    </recommendedName>
</protein>
<dbReference type="AlphaFoldDB" id="A0A4W5RML2"/>
<dbReference type="Ensembl" id="ENSHHUT00000092757.1">
    <property type="protein sequence ID" value="ENSHHUP00000089967.1"/>
    <property type="gene ID" value="ENSHHUG00000051946.1"/>
</dbReference>
<evidence type="ECO:0000313" key="2">
    <source>
        <dbReference type="Proteomes" id="UP000314982"/>
    </source>
</evidence>
<keyword evidence="2" id="KW-1185">Reference proteome</keyword>
<reference evidence="1" key="2">
    <citation type="submission" date="2025-08" db="UniProtKB">
        <authorList>
            <consortium name="Ensembl"/>
        </authorList>
    </citation>
    <scope>IDENTIFICATION</scope>
</reference>
<name>A0A4W5RML2_9TELE</name>
<dbReference type="GeneTree" id="ENSGT00940000174692"/>
<proteinExistence type="predicted"/>
<organism evidence="1 2">
    <name type="scientific">Hucho hucho</name>
    <name type="common">huchen</name>
    <dbReference type="NCBI Taxonomy" id="62062"/>
    <lineage>
        <taxon>Eukaryota</taxon>
        <taxon>Metazoa</taxon>
        <taxon>Chordata</taxon>
        <taxon>Craniata</taxon>
        <taxon>Vertebrata</taxon>
        <taxon>Euteleostomi</taxon>
        <taxon>Actinopterygii</taxon>
        <taxon>Neopterygii</taxon>
        <taxon>Teleostei</taxon>
        <taxon>Protacanthopterygii</taxon>
        <taxon>Salmoniformes</taxon>
        <taxon>Salmonidae</taxon>
        <taxon>Salmoninae</taxon>
        <taxon>Hucho</taxon>
    </lineage>
</organism>
<dbReference type="Proteomes" id="UP000314982">
    <property type="component" value="Unassembled WGS sequence"/>
</dbReference>